<proteinExistence type="predicted"/>
<accession>D6GRW7</accession>
<dbReference type="AlphaFoldDB" id="D6GRW7"/>
<dbReference type="RefSeq" id="WP_014261984.1">
    <property type="nucleotide sequence ID" value="NC_016630.1"/>
</dbReference>
<feature type="transmembrane region" description="Helical" evidence="1">
    <location>
        <begin position="7"/>
        <end position="28"/>
    </location>
</feature>
<dbReference type="Proteomes" id="UP000007468">
    <property type="component" value="Chromosome"/>
</dbReference>
<name>D6GRW7_FILAD</name>
<evidence type="ECO:0000256" key="1">
    <source>
        <dbReference type="SAM" id="Phobius"/>
    </source>
</evidence>
<organism evidence="2 3">
    <name type="scientific">Filifactor alocis (strain ATCC 35896 / CCUG 47790 / D40 B5)</name>
    <name type="common">Fusobacterium alocis</name>
    <dbReference type="NCBI Taxonomy" id="546269"/>
    <lineage>
        <taxon>Bacteria</taxon>
        <taxon>Bacillati</taxon>
        <taxon>Bacillota</taxon>
        <taxon>Clostridia</taxon>
        <taxon>Peptostreptococcales</taxon>
        <taxon>Filifactoraceae</taxon>
        <taxon>Filifactor</taxon>
    </lineage>
</organism>
<protein>
    <submittedName>
        <fullName evidence="2">Prepilin-type cleavage/methylation N-terminal domain protein</fullName>
    </submittedName>
</protein>
<dbReference type="EMBL" id="CP002390">
    <property type="protein sequence ID" value="EFE28408.1"/>
    <property type="molecule type" value="Genomic_DNA"/>
</dbReference>
<reference evidence="3" key="1">
    <citation type="submission" date="2010-12" db="EMBL/GenBank/DDBJ databases">
        <title>The genome sequence of Filifactor alocis strain ATCC 35896.</title>
        <authorList>
            <consortium name="The Broad Institute Genome Sequencing Platform"/>
            <person name="Ward D."/>
            <person name="Earl A."/>
            <person name="Feldgarden M."/>
            <person name="Young S.K."/>
            <person name="Gargeya S."/>
            <person name="Zeng Q."/>
            <person name="Alvarado L."/>
            <person name="Berlin A."/>
            <person name="Bochicchio J."/>
            <person name="Chapman S.B."/>
            <person name="Chen Z."/>
            <person name="Freedman E."/>
            <person name="Gellesch M."/>
            <person name="Goldberg J."/>
            <person name="Griggs A."/>
            <person name="Gujja S."/>
            <person name="Heilman E."/>
            <person name="Heiman D."/>
            <person name="Howarth C."/>
            <person name="Mehta T."/>
            <person name="Neiman D."/>
            <person name="Pearson M."/>
            <person name="Roberts A."/>
            <person name="Saif S."/>
            <person name="Shea T."/>
            <person name="Shenoy N."/>
            <person name="Sisk P."/>
            <person name="Stolte C."/>
            <person name="Sykes S."/>
            <person name="White J."/>
            <person name="Yandava C."/>
            <person name="Izard J."/>
            <person name="Blanton J.M."/>
            <person name="Baranova O.V."/>
            <person name="Tanner A.C."/>
            <person name="Dewhirst F.E."/>
            <person name="Haas B."/>
            <person name="Nusbaum C."/>
            <person name="Birren B."/>
        </authorList>
    </citation>
    <scope>NUCLEOTIDE SEQUENCE [LARGE SCALE GENOMIC DNA]</scope>
    <source>
        <strain evidence="3">ATCC 35896 / D40 B5</strain>
    </source>
</reference>
<keyword evidence="1" id="KW-0812">Transmembrane</keyword>
<keyword evidence="3" id="KW-1185">Reference proteome</keyword>
<keyword evidence="1" id="KW-0472">Membrane</keyword>
<gene>
    <name evidence="2" type="ordered locus">HMPREF0389_00323</name>
</gene>
<dbReference type="STRING" id="546269.HMPREF0389_00323"/>
<keyword evidence="1" id="KW-1133">Transmembrane helix</keyword>
<dbReference type="PATRIC" id="fig|546269.5.peg.333"/>
<sequence length="194" mass="22210">MKKKDRGYILIEVLIVITISVLIVQYLLQFVISTQKYVNSNINKDKIFLDQDMIAGIIESQFSKSVSIDEVLTTDGKTIVEIPTSEISIKCIKLSQLDDGSENYNIGFGNVSKFYEVNTFIFLRRDIPTNPICVHKIKSGKDVHCGQVIGKFHYEIGNGVKEMTIKRISEKDFEIGIILENYEEKYHFFVSLLE</sequence>
<evidence type="ECO:0000313" key="3">
    <source>
        <dbReference type="Proteomes" id="UP000007468"/>
    </source>
</evidence>
<dbReference type="KEGG" id="faa:HMPREF0389_00323"/>
<evidence type="ECO:0000313" key="2">
    <source>
        <dbReference type="EMBL" id="EFE28408.1"/>
    </source>
</evidence>